<reference evidence="2" key="1">
    <citation type="journal article" date="2023" name="G3 (Bethesda)">
        <title>A reference genome for the long-term kleptoplast-retaining sea slug Elysia crispata morphotype clarki.</title>
        <authorList>
            <person name="Eastman K.E."/>
            <person name="Pendleton A.L."/>
            <person name="Shaikh M.A."/>
            <person name="Suttiyut T."/>
            <person name="Ogas R."/>
            <person name="Tomko P."/>
            <person name="Gavelis G."/>
            <person name="Widhalm J.R."/>
            <person name="Wisecaver J.H."/>
        </authorList>
    </citation>
    <scope>NUCLEOTIDE SEQUENCE</scope>
    <source>
        <strain evidence="2">ECLA1</strain>
    </source>
</reference>
<protein>
    <submittedName>
        <fullName evidence="2">Uncharacterized protein</fullName>
    </submittedName>
</protein>
<feature type="region of interest" description="Disordered" evidence="1">
    <location>
        <begin position="1"/>
        <end position="53"/>
    </location>
</feature>
<comment type="caution">
    <text evidence="2">The sequence shown here is derived from an EMBL/GenBank/DDBJ whole genome shotgun (WGS) entry which is preliminary data.</text>
</comment>
<dbReference type="AlphaFoldDB" id="A0AAE1B0H3"/>
<sequence>MSLEKGATSQDGTISNSTLSPISRLKPNKHSDDFLGKTKSNTKRGTAGSVSVSSEKIFGPERAASLCSDSNDFAKGRDVLSHVSSPSELKILLGKNLVEQLGIGNAQIAIDNIEFSFNTRNDLLVHDLAT</sequence>
<accession>A0AAE1B0H3</accession>
<organism evidence="2 3">
    <name type="scientific">Elysia crispata</name>
    <name type="common">lettuce slug</name>
    <dbReference type="NCBI Taxonomy" id="231223"/>
    <lineage>
        <taxon>Eukaryota</taxon>
        <taxon>Metazoa</taxon>
        <taxon>Spiralia</taxon>
        <taxon>Lophotrochozoa</taxon>
        <taxon>Mollusca</taxon>
        <taxon>Gastropoda</taxon>
        <taxon>Heterobranchia</taxon>
        <taxon>Euthyneura</taxon>
        <taxon>Panpulmonata</taxon>
        <taxon>Sacoglossa</taxon>
        <taxon>Placobranchoidea</taxon>
        <taxon>Plakobranchidae</taxon>
        <taxon>Elysia</taxon>
    </lineage>
</organism>
<name>A0AAE1B0H3_9GAST</name>
<gene>
    <name evidence="2" type="ORF">RRG08_004691</name>
</gene>
<feature type="compositionally biased region" description="Polar residues" evidence="1">
    <location>
        <begin position="7"/>
        <end position="21"/>
    </location>
</feature>
<evidence type="ECO:0000313" key="3">
    <source>
        <dbReference type="Proteomes" id="UP001283361"/>
    </source>
</evidence>
<evidence type="ECO:0000313" key="2">
    <source>
        <dbReference type="EMBL" id="KAK3797332.1"/>
    </source>
</evidence>
<dbReference type="Proteomes" id="UP001283361">
    <property type="component" value="Unassembled WGS sequence"/>
</dbReference>
<evidence type="ECO:0000256" key="1">
    <source>
        <dbReference type="SAM" id="MobiDB-lite"/>
    </source>
</evidence>
<keyword evidence="3" id="KW-1185">Reference proteome</keyword>
<proteinExistence type="predicted"/>
<dbReference type="EMBL" id="JAWDGP010000775">
    <property type="protein sequence ID" value="KAK3797332.1"/>
    <property type="molecule type" value="Genomic_DNA"/>
</dbReference>